<dbReference type="InterPro" id="IPR036396">
    <property type="entry name" value="Cyt_P450_sf"/>
</dbReference>
<sequence>MFSSRCAQRTEATRGFAPGLACLIPIEHVKNSLSPSIERIHSVGVGIAPSSLLTLHVCVFKRLGMALNLILIQNSMAFPDYLLAVVLPLVLLAVAGMWKGWIAKSRPPFPPGPKPRFMMGNFLDIPTTMPWITYTEWGKRYGAVVHAQVFRNHILIVNSVKAATDLFERRARIYSDRPTMPMILLMEWDFNFTFMPHGEKWRQARQYRRLFHQHFRRDAVVAYRPIQLRKIHDLLRGLLSTPEDFVEHIKTLTAAIIMATVYGYDIKPKHDRFVYLAEESIKKLGETVHPGTFAVNTFPFLRYLPSWFPGCGFHRFARDTSELVEEMKNAPYDFVRQNMRDGVGRSSVLRELLERNDAQGGSSEQETMIKDVTAIAYAGAADTTSSALVSFVLAMALNPEVAAKAQNEIDGVIGFGRLPGFEDRSALPYCEAVFREVMRWRPIAPLGVAHATSEDDIYEGYFIPKGTMVLPNIWAMVHDESMYPNPDQFNPERFLNADGQLNADDNILKFGFGRRTCAGRHAADAVVWATIVSVLSTFDIAKAKNETGQVIEIEPAFSDGLVSHPKPFKCAITPRRDVEKQLMENMTDV</sequence>
<comment type="pathway">
    <text evidence="2">Secondary metabolite biosynthesis.</text>
</comment>
<dbReference type="GO" id="GO:0005506">
    <property type="term" value="F:iron ion binding"/>
    <property type="evidence" value="ECO:0007669"/>
    <property type="project" value="InterPro"/>
</dbReference>
<keyword evidence="11" id="KW-0472">Membrane</keyword>
<dbReference type="Proteomes" id="UP000620124">
    <property type="component" value="Unassembled WGS sequence"/>
</dbReference>
<evidence type="ECO:0000256" key="7">
    <source>
        <dbReference type="ARBA" id="ARBA00023004"/>
    </source>
</evidence>
<evidence type="ECO:0000256" key="5">
    <source>
        <dbReference type="ARBA" id="ARBA00022723"/>
    </source>
</evidence>
<dbReference type="SUPFAM" id="SSF48264">
    <property type="entry name" value="Cytochrome P450"/>
    <property type="match status" value="1"/>
</dbReference>
<dbReference type="PRINTS" id="PR00463">
    <property type="entry name" value="EP450I"/>
</dbReference>
<feature type="transmembrane region" description="Helical" evidence="11">
    <location>
        <begin position="81"/>
        <end position="101"/>
    </location>
</feature>
<dbReference type="PANTHER" id="PTHR46300">
    <property type="entry name" value="P450, PUTATIVE (EUROFUNG)-RELATED-RELATED"/>
    <property type="match status" value="1"/>
</dbReference>
<gene>
    <name evidence="12" type="ORF">MVEN_00578400</name>
</gene>
<keyword evidence="5 9" id="KW-0479">Metal-binding</keyword>
<dbReference type="CDD" id="cd11065">
    <property type="entry name" value="CYP64-like"/>
    <property type="match status" value="1"/>
</dbReference>
<evidence type="ECO:0000313" key="12">
    <source>
        <dbReference type="EMBL" id="KAF7362318.1"/>
    </source>
</evidence>
<keyword evidence="6 10" id="KW-0560">Oxidoreductase</keyword>
<dbReference type="GO" id="GO:0016705">
    <property type="term" value="F:oxidoreductase activity, acting on paired donors, with incorporation or reduction of molecular oxygen"/>
    <property type="evidence" value="ECO:0007669"/>
    <property type="project" value="InterPro"/>
</dbReference>
<proteinExistence type="inferred from homology"/>
<keyword evidence="7 9" id="KW-0408">Iron</keyword>
<evidence type="ECO:0000256" key="4">
    <source>
        <dbReference type="ARBA" id="ARBA00022617"/>
    </source>
</evidence>
<protein>
    <submittedName>
        <fullName evidence="12">O-methylsterigmatocystin oxidoreductase</fullName>
    </submittedName>
</protein>
<dbReference type="PRINTS" id="PR00385">
    <property type="entry name" value="P450"/>
</dbReference>
<dbReference type="PROSITE" id="PS00086">
    <property type="entry name" value="CYTOCHROME_P450"/>
    <property type="match status" value="1"/>
</dbReference>
<evidence type="ECO:0000256" key="3">
    <source>
        <dbReference type="ARBA" id="ARBA00010617"/>
    </source>
</evidence>
<dbReference type="AlphaFoldDB" id="A0A8H6YLV5"/>
<dbReference type="InterPro" id="IPR017972">
    <property type="entry name" value="Cyt_P450_CS"/>
</dbReference>
<dbReference type="GO" id="GO:0004497">
    <property type="term" value="F:monooxygenase activity"/>
    <property type="evidence" value="ECO:0007669"/>
    <property type="project" value="UniProtKB-KW"/>
</dbReference>
<evidence type="ECO:0000256" key="8">
    <source>
        <dbReference type="ARBA" id="ARBA00023033"/>
    </source>
</evidence>
<evidence type="ECO:0000256" key="2">
    <source>
        <dbReference type="ARBA" id="ARBA00005179"/>
    </source>
</evidence>
<keyword evidence="11" id="KW-1133">Transmembrane helix</keyword>
<evidence type="ECO:0000256" key="9">
    <source>
        <dbReference type="PIRSR" id="PIRSR602401-1"/>
    </source>
</evidence>
<evidence type="ECO:0000256" key="10">
    <source>
        <dbReference type="RuleBase" id="RU000461"/>
    </source>
</evidence>
<keyword evidence="13" id="KW-1185">Reference proteome</keyword>
<organism evidence="12 13">
    <name type="scientific">Mycena venus</name>
    <dbReference type="NCBI Taxonomy" id="2733690"/>
    <lineage>
        <taxon>Eukaryota</taxon>
        <taxon>Fungi</taxon>
        <taxon>Dikarya</taxon>
        <taxon>Basidiomycota</taxon>
        <taxon>Agaricomycotina</taxon>
        <taxon>Agaricomycetes</taxon>
        <taxon>Agaricomycetidae</taxon>
        <taxon>Agaricales</taxon>
        <taxon>Marasmiineae</taxon>
        <taxon>Mycenaceae</taxon>
        <taxon>Mycena</taxon>
    </lineage>
</organism>
<name>A0A8H6YLV5_9AGAR</name>
<dbReference type="EMBL" id="JACAZI010000004">
    <property type="protein sequence ID" value="KAF7362318.1"/>
    <property type="molecule type" value="Genomic_DNA"/>
</dbReference>
<dbReference type="PANTHER" id="PTHR46300:SF7">
    <property type="entry name" value="P450, PUTATIVE (EUROFUNG)-RELATED"/>
    <property type="match status" value="1"/>
</dbReference>
<comment type="cofactor">
    <cofactor evidence="1 9">
        <name>heme</name>
        <dbReference type="ChEBI" id="CHEBI:30413"/>
    </cofactor>
</comment>
<comment type="caution">
    <text evidence="12">The sequence shown here is derived from an EMBL/GenBank/DDBJ whole genome shotgun (WGS) entry which is preliminary data.</text>
</comment>
<keyword evidence="11" id="KW-0812">Transmembrane</keyword>
<dbReference type="InterPro" id="IPR050364">
    <property type="entry name" value="Cytochrome_P450_fung"/>
</dbReference>
<keyword evidence="4 9" id="KW-0349">Heme</keyword>
<comment type="similarity">
    <text evidence="3 10">Belongs to the cytochrome P450 family.</text>
</comment>
<evidence type="ECO:0000256" key="6">
    <source>
        <dbReference type="ARBA" id="ARBA00023002"/>
    </source>
</evidence>
<accession>A0A8H6YLV5</accession>
<dbReference type="Pfam" id="PF00067">
    <property type="entry name" value="p450"/>
    <property type="match status" value="1"/>
</dbReference>
<evidence type="ECO:0000313" key="13">
    <source>
        <dbReference type="Proteomes" id="UP000620124"/>
    </source>
</evidence>
<dbReference type="InterPro" id="IPR001128">
    <property type="entry name" value="Cyt_P450"/>
</dbReference>
<evidence type="ECO:0000256" key="11">
    <source>
        <dbReference type="SAM" id="Phobius"/>
    </source>
</evidence>
<keyword evidence="8 10" id="KW-0503">Monooxygenase</keyword>
<dbReference type="OrthoDB" id="2789670at2759"/>
<reference evidence="12" key="1">
    <citation type="submission" date="2020-05" db="EMBL/GenBank/DDBJ databases">
        <title>Mycena genomes resolve the evolution of fungal bioluminescence.</title>
        <authorList>
            <person name="Tsai I.J."/>
        </authorList>
    </citation>
    <scope>NUCLEOTIDE SEQUENCE</scope>
    <source>
        <strain evidence="12">CCC161011</strain>
    </source>
</reference>
<evidence type="ECO:0000256" key="1">
    <source>
        <dbReference type="ARBA" id="ARBA00001971"/>
    </source>
</evidence>
<feature type="binding site" description="axial binding residue" evidence="9">
    <location>
        <position position="517"/>
    </location>
    <ligand>
        <name>heme</name>
        <dbReference type="ChEBI" id="CHEBI:30413"/>
    </ligand>
    <ligandPart>
        <name>Fe</name>
        <dbReference type="ChEBI" id="CHEBI:18248"/>
    </ligandPart>
</feature>
<dbReference type="Gene3D" id="1.10.630.10">
    <property type="entry name" value="Cytochrome P450"/>
    <property type="match status" value="1"/>
</dbReference>
<dbReference type="GO" id="GO:0020037">
    <property type="term" value="F:heme binding"/>
    <property type="evidence" value="ECO:0007669"/>
    <property type="project" value="InterPro"/>
</dbReference>
<dbReference type="InterPro" id="IPR002401">
    <property type="entry name" value="Cyt_P450_E_grp-I"/>
</dbReference>